<protein>
    <submittedName>
        <fullName evidence="1">Uncharacterized protein</fullName>
    </submittedName>
</protein>
<evidence type="ECO:0000313" key="1">
    <source>
        <dbReference type="EMBL" id="CAB4136378.1"/>
    </source>
</evidence>
<reference evidence="1" key="1">
    <citation type="submission" date="2020-04" db="EMBL/GenBank/DDBJ databases">
        <authorList>
            <person name="Chiriac C."/>
            <person name="Salcher M."/>
            <person name="Ghai R."/>
            <person name="Kavagutti S V."/>
        </authorList>
    </citation>
    <scope>NUCLEOTIDE SEQUENCE</scope>
</reference>
<sequence length="81" mass="9700">MRIQKKVLYLYSDNNNEVIILILFIMTQFKLRISELKSEVITYCGYSIDDCYVFTFEDNALCYIQKDRLELYKLNGKLKNV</sequence>
<gene>
    <name evidence="1" type="ORF">UFOVP304_4</name>
    <name evidence="2" type="ORF">UFOVP584_31</name>
</gene>
<accession>A0A6J5LQ25</accession>
<organism evidence="1">
    <name type="scientific">uncultured Caudovirales phage</name>
    <dbReference type="NCBI Taxonomy" id="2100421"/>
    <lineage>
        <taxon>Viruses</taxon>
        <taxon>Duplodnaviria</taxon>
        <taxon>Heunggongvirae</taxon>
        <taxon>Uroviricota</taxon>
        <taxon>Caudoviricetes</taxon>
        <taxon>Peduoviridae</taxon>
        <taxon>Maltschvirus</taxon>
        <taxon>Maltschvirus maltsch</taxon>
    </lineage>
</organism>
<dbReference type="EMBL" id="LR796554">
    <property type="protein sequence ID" value="CAB4151729.1"/>
    <property type="molecule type" value="Genomic_DNA"/>
</dbReference>
<evidence type="ECO:0000313" key="2">
    <source>
        <dbReference type="EMBL" id="CAB4151729.1"/>
    </source>
</evidence>
<dbReference type="EMBL" id="LR796322">
    <property type="protein sequence ID" value="CAB4136378.1"/>
    <property type="molecule type" value="Genomic_DNA"/>
</dbReference>
<name>A0A6J5LQ25_9CAUD</name>
<proteinExistence type="predicted"/>